<protein>
    <submittedName>
        <fullName evidence="1">N-acetyltransferase</fullName>
    </submittedName>
</protein>
<comment type="caution">
    <text evidence="1">The sequence shown here is derived from an EMBL/GenBank/DDBJ whole genome shotgun (WGS) entry which is preliminary data.</text>
</comment>
<proteinExistence type="predicted"/>
<accession>A0A9X2VMG2</accession>
<dbReference type="SUPFAM" id="SSF51161">
    <property type="entry name" value="Trimeric LpxA-like enzymes"/>
    <property type="match status" value="1"/>
</dbReference>
<dbReference type="PANTHER" id="PTHR43300:SF4">
    <property type="entry name" value="ACYL-[ACYL-CARRIER-PROTEIN]--UDP-N-ACETYLGLUCOSAMINE O-ACYLTRANSFERASE"/>
    <property type="match status" value="1"/>
</dbReference>
<sequence length="205" mass="21179">MASDWIVDHSVRIAETASVDASVVLGARVTIWDLARVRGGSSIGADSSIGSGAHIGSDVVLGCKVKVQNNAQVFGPAWIADGVFIGPGAILTNDRYPRAVTPDEVRKNSKDWIPEAVHVGVGASIGGLAVCVAPVTIGTWAFVAAGAVVTADVPDFALVVGVPARRVGWVGRAGRRLVPSSSDTLVCQLTGEEYVEVNGKLKVVL</sequence>
<dbReference type="InterPro" id="IPR050179">
    <property type="entry name" value="Trans_hexapeptide_repeat"/>
</dbReference>
<dbReference type="Proteomes" id="UP001141259">
    <property type="component" value="Unassembled WGS sequence"/>
</dbReference>
<dbReference type="PANTHER" id="PTHR43300">
    <property type="entry name" value="ACETYLTRANSFERASE"/>
    <property type="match status" value="1"/>
</dbReference>
<organism evidence="1 2">
    <name type="scientific">Umezawaea endophytica</name>
    <dbReference type="NCBI Taxonomy" id="1654476"/>
    <lineage>
        <taxon>Bacteria</taxon>
        <taxon>Bacillati</taxon>
        <taxon>Actinomycetota</taxon>
        <taxon>Actinomycetes</taxon>
        <taxon>Pseudonocardiales</taxon>
        <taxon>Pseudonocardiaceae</taxon>
        <taxon>Umezawaea</taxon>
    </lineage>
</organism>
<name>A0A9X2VMG2_9PSEU</name>
<dbReference type="InterPro" id="IPR011004">
    <property type="entry name" value="Trimer_LpxA-like_sf"/>
</dbReference>
<keyword evidence="2" id="KW-1185">Reference proteome</keyword>
<dbReference type="AlphaFoldDB" id="A0A9X2VMG2"/>
<evidence type="ECO:0000313" key="2">
    <source>
        <dbReference type="Proteomes" id="UP001141259"/>
    </source>
</evidence>
<dbReference type="RefSeq" id="WP_259624625.1">
    <property type="nucleotide sequence ID" value="NZ_JANYMP010000009.1"/>
</dbReference>
<reference evidence="1" key="1">
    <citation type="submission" date="2022-08" db="EMBL/GenBank/DDBJ databases">
        <authorList>
            <person name="Tistechok S."/>
            <person name="Samborskyy M."/>
            <person name="Roman I."/>
        </authorList>
    </citation>
    <scope>NUCLEOTIDE SEQUENCE</scope>
    <source>
        <strain evidence="1">DSM 103496</strain>
    </source>
</reference>
<dbReference type="CDD" id="cd03358">
    <property type="entry name" value="LbH_WxcM_N_like"/>
    <property type="match status" value="1"/>
</dbReference>
<dbReference type="Gene3D" id="2.160.10.10">
    <property type="entry name" value="Hexapeptide repeat proteins"/>
    <property type="match status" value="1"/>
</dbReference>
<gene>
    <name evidence="1" type="ORF">NZH93_19845</name>
</gene>
<evidence type="ECO:0000313" key="1">
    <source>
        <dbReference type="EMBL" id="MCS7479119.1"/>
    </source>
</evidence>
<dbReference type="EMBL" id="JANYMP010000009">
    <property type="protein sequence ID" value="MCS7479119.1"/>
    <property type="molecule type" value="Genomic_DNA"/>
</dbReference>